<evidence type="ECO:0000313" key="5">
    <source>
        <dbReference type="WBParaSite" id="Csp11.Scaffold481.g1868.t2"/>
    </source>
</evidence>
<evidence type="ECO:0000256" key="2">
    <source>
        <dbReference type="SAM" id="Phobius"/>
    </source>
</evidence>
<dbReference type="WBParaSite" id="Csp11.Scaffold481.g1868.t2">
    <property type="protein sequence ID" value="Csp11.Scaffold481.g1868.t2"/>
    <property type="gene ID" value="Csp11.Scaffold481.g1868"/>
</dbReference>
<reference evidence="5" key="1">
    <citation type="submission" date="2016-11" db="UniProtKB">
        <authorList>
            <consortium name="WormBaseParasite"/>
        </authorList>
    </citation>
    <scope>IDENTIFICATION</scope>
</reference>
<dbReference type="CDD" id="cd18186">
    <property type="entry name" value="BTB_POZ_ZBTB_KLHL-like"/>
    <property type="match status" value="2"/>
</dbReference>
<dbReference type="PANTHER" id="PTHR22941">
    <property type="entry name" value="SERPENTINE RECEPTOR"/>
    <property type="match status" value="1"/>
</dbReference>
<proteinExistence type="predicted"/>
<dbReference type="AlphaFoldDB" id="A0A1I7T2S4"/>
<dbReference type="InterPro" id="IPR053220">
    <property type="entry name" value="Nematode_rcpt-like_serp_H"/>
</dbReference>
<dbReference type="InterPro" id="IPR019422">
    <property type="entry name" value="7TM_GPCR_serpentine_rcpt_Srh"/>
</dbReference>
<accession>A0A1I7T2S4</accession>
<feature type="domain" description="BTB" evidence="3">
    <location>
        <begin position="774"/>
        <end position="841"/>
    </location>
</feature>
<dbReference type="SMART" id="SM00225">
    <property type="entry name" value="BTB"/>
    <property type="match status" value="2"/>
</dbReference>
<protein>
    <submittedName>
        <fullName evidence="5">BTB domain-containing protein</fullName>
    </submittedName>
</protein>
<keyword evidence="4" id="KW-1185">Reference proteome</keyword>
<dbReference type="Pfam" id="PF10318">
    <property type="entry name" value="7TM_GPCR_Srh"/>
    <property type="match status" value="1"/>
</dbReference>
<keyword evidence="2" id="KW-1133">Transmembrane helix</keyword>
<feature type="compositionally biased region" description="Acidic residues" evidence="1">
    <location>
        <begin position="584"/>
        <end position="600"/>
    </location>
</feature>
<dbReference type="Gene3D" id="3.30.710.10">
    <property type="entry name" value="Potassium Channel Kv1.1, Chain A"/>
    <property type="match status" value="2"/>
</dbReference>
<feature type="domain" description="BTB" evidence="3">
    <location>
        <begin position="411"/>
        <end position="480"/>
    </location>
</feature>
<dbReference type="STRING" id="1561998.A0A1I7T2S4"/>
<feature type="transmembrane region" description="Helical" evidence="2">
    <location>
        <begin position="233"/>
        <end position="260"/>
    </location>
</feature>
<evidence type="ECO:0000259" key="3">
    <source>
        <dbReference type="PROSITE" id="PS50097"/>
    </source>
</evidence>
<dbReference type="eggNOG" id="ENOG502TH1K">
    <property type="taxonomic scope" value="Eukaryota"/>
</dbReference>
<feature type="region of interest" description="Disordered" evidence="1">
    <location>
        <begin position="529"/>
        <end position="608"/>
    </location>
</feature>
<feature type="transmembrane region" description="Helical" evidence="2">
    <location>
        <begin position="89"/>
        <end position="111"/>
    </location>
</feature>
<dbReference type="InterPro" id="IPR011333">
    <property type="entry name" value="SKP1/BTB/POZ_sf"/>
</dbReference>
<feature type="transmembrane region" description="Helical" evidence="2">
    <location>
        <begin position="6"/>
        <end position="31"/>
    </location>
</feature>
<dbReference type="PROSITE" id="PS50097">
    <property type="entry name" value="BTB"/>
    <property type="match status" value="2"/>
</dbReference>
<dbReference type="Proteomes" id="UP000095282">
    <property type="component" value="Unplaced"/>
</dbReference>
<feature type="transmembrane region" description="Helical" evidence="2">
    <location>
        <begin position="43"/>
        <end position="69"/>
    </location>
</feature>
<keyword evidence="2" id="KW-0812">Transmembrane</keyword>
<feature type="transmembrane region" description="Helical" evidence="2">
    <location>
        <begin position="187"/>
        <end position="212"/>
    </location>
</feature>
<evidence type="ECO:0000256" key="1">
    <source>
        <dbReference type="SAM" id="MobiDB-lite"/>
    </source>
</evidence>
<feature type="compositionally biased region" description="Low complexity" evidence="1">
    <location>
        <begin position="553"/>
        <end position="568"/>
    </location>
</feature>
<organism evidence="4 5">
    <name type="scientific">Caenorhabditis tropicalis</name>
    <dbReference type="NCBI Taxonomy" id="1561998"/>
    <lineage>
        <taxon>Eukaryota</taxon>
        <taxon>Metazoa</taxon>
        <taxon>Ecdysozoa</taxon>
        <taxon>Nematoda</taxon>
        <taxon>Chromadorea</taxon>
        <taxon>Rhabditida</taxon>
        <taxon>Rhabditina</taxon>
        <taxon>Rhabditomorpha</taxon>
        <taxon>Rhabditoidea</taxon>
        <taxon>Rhabditidae</taxon>
        <taxon>Peloderinae</taxon>
        <taxon>Caenorhabditis</taxon>
    </lineage>
</organism>
<evidence type="ECO:0000313" key="4">
    <source>
        <dbReference type="Proteomes" id="UP000095282"/>
    </source>
</evidence>
<dbReference type="InterPro" id="IPR000210">
    <property type="entry name" value="BTB/POZ_dom"/>
</dbReference>
<sequence>MQDGVPGYELVLHLCTCISIPVNLLAIFCIVTQTSSAMKKYKWYLLNVQIWIFLTDLILFILIAPRFYFPLIAGTMHGFFFHIGVPYEIQTIIGFGTAVGMLSACIQAIQYRHSQIVPPNSVLARNSRMKTLLNVTRYALFCQVSVPAVITEPRNQIEAKMRVAEKYPFHPDFFFDPTVYLLQETPFFVFVPGSLIIIYVFIELSFYILQSFRQLNKSVSHMSERTKKLQKKYFICICVQVLVPCLFCIIPIGFLCFAIVSGYHVQYMSNRPEGVQGSVVGWVCLDEIPFMGEVIYTIGHLKWSVLPSRSLTHGYNEILLSTLQLMPFEQIHVEMEIYAPQHWPNRMTFWHVFDHQRNSFCIPYSANESVPDEIVEPREGDLQKGKPDGAYLRIALNPKIWRYQNWQFPFPDLVLKIGNEELYVNRKILAGASRFFVYIMETSRVKTMKDHEVLYLRDVSFEDLYDLMGCIYHGWMFYRHRILELQYVAEMFGVNIDVSYTVSFEGRTSMERVALMAFDLKYSRPGIEVHQESHQNRGEVAERASASRHVANSPASSSSLSSISSDSSRTTPVERPTRINLSEPQEEPMEQDESESEDDERLSVDSSNRIKLRDAAPPVYVGCERTAVNHNRMFYKFVFEYYPNARNNYSVGSKFSVLTCFGCWDFYLYPKMVNSQKFLALGIYGTRFSPSFINDVMFLIQVQGGNRKPTKKVLQKVMSLQQNTLGYPNFLPWSEVENYSKDVESIVITVQMSTEMTHLAKRPEINYDSFPGRKDVFLRVDGIVFPVSRDVLSEASPVLKEMFDKPFLINRSQIYDLSLVTYYGFMVFLEYIYNRKTRVKRRLRYLDSLKNSLGADYIHLFHLARNFEMHDITDQLVRDLVFYEELNEMQALYFAIQFKLKNFMYKYRSQLYSVHRSPTTSLIRNRPV</sequence>
<keyword evidence="2" id="KW-0472">Membrane</keyword>
<feature type="compositionally biased region" description="Basic and acidic residues" evidence="1">
    <location>
        <begin position="529"/>
        <end position="542"/>
    </location>
</feature>
<dbReference type="SUPFAM" id="SSF54695">
    <property type="entry name" value="POZ domain"/>
    <property type="match status" value="2"/>
</dbReference>
<dbReference type="PANTHER" id="PTHR22941:SF11">
    <property type="entry name" value="SERPENTINE RECEPTOR, CLASS H"/>
    <property type="match status" value="1"/>
</dbReference>
<feature type="transmembrane region" description="Helical" evidence="2">
    <location>
        <begin position="814"/>
        <end position="833"/>
    </location>
</feature>
<dbReference type="Pfam" id="PF00651">
    <property type="entry name" value="BTB"/>
    <property type="match status" value="2"/>
</dbReference>
<name>A0A1I7T2S4_9PELO</name>